<name>A0A5K7YQY2_9BACT</name>
<accession>A0A5K7YQY2</accession>
<dbReference type="KEGG" id="dalk:DSCA_42390"/>
<evidence type="ECO:0000313" key="1">
    <source>
        <dbReference type="EMBL" id="BBO70309.1"/>
    </source>
</evidence>
<organism evidence="1 2">
    <name type="scientific">Desulfosarcina alkanivorans</name>
    <dbReference type="NCBI Taxonomy" id="571177"/>
    <lineage>
        <taxon>Bacteria</taxon>
        <taxon>Pseudomonadati</taxon>
        <taxon>Thermodesulfobacteriota</taxon>
        <taxon>Desulfobacteria</taxon>
        <taxon>Desulfobacterales</taxon>
        <taxon>Desulfosarcinaceae</taxon>
        <taxon>Desulfosarcina</taxon>
    </lineage>
</organism>
<evidence type="ECO:0008006" key="3">
    <source>
        <dbReference type="Google" id="ProtNLM"/>
    </source>
</evidence>
<evidence type="ECO:0000313" key="2">
    <source>
        <dbReference type="Proteomes" id="UP000427906"/>
    </source>
</evidence>
<dbReference type="PROSITE" id="PS51257">
    <property type="entry name" value="PROKAR_LIPOPROTEIN"/>
    <property type="match status" value="1"/>
</dbReference>
<dbReference type="Proteomes" id="UP000427906">
    <property type="component" value="Chromosome"/>
</dbReference>
<dbReference type="OrthoDB" id="7031073at2"/>
<keyword evidence="2" id="KW-1185">Reference proteome</keyword>
<gene>
    <name evidence="1" type="ORF">DSCA_42390</name>
</gene>
<proteinExistence type="predicted"/>
<dbReference type="AlphaFoldDB" id="A0A5K7YQY2"/>
<sequence>MSTETMRQSFFRLLLLAFLVSVFSAGCVKTLVAPYDENLVASTEAFYVKAAGIVEEGRSVSPRTDQERAAITNPAAHKGHFSKFEARYSDLIVDAEALILRAMASSDQIDIAGQKLQQKLDELIESNIPSVCAGLSDAFGQTSLTAGNYIDLKCIVTRWKAQHADPSLTRDTLILKKANWDGRKNLIFNAILAIQKAEAFKNSNQEP</sequence>
<dbReference type="EMBL" id="AP021874">
    <property type="protein sequence ID" value="BBO70309.1"/>
    <property type="molecule type" value="Genomic_DNA"/>
</dbReference>
<protein>
    <recommendedName>
        <fullName evidence="3">Lipoprotein</fullName>
    </recommendedName>
</protein>
<reference evidence="1 2" key="1">
    <citation type="submission" date="2019-11" db="EMBL/GenBank/DDBJ databases">
        <title>Comparative genomics of hydrocarbon-degrading Desulfosarcina strains.</title>
        <authorList>
            <person name="Watanabe M."/>
            <person name="Kojima H."/>
            <person name="Fukui M."/>
        </authorList>
    </citation>
    <scope>NUCLEOTIDE SEQUENCE [LARGE SCALE GENOMIC DNA]</scope>
    <source>
        <strain evidence="1 2">PL12</strain>
    </source>
</reference>
<dbReference type="RefSeq" id="WP_155318268.1">
    <property type="nucleotide sequence ID" value="NZ_AP021874.1"/>
</dbReference>